<sequence length="75" mass="8699">MNKYLVYITVGGLMESPDWRDVDHEVLIASSKDAAVELWAKRNKSLKDLSLLKKEENGNWSYWGWMISVNQLVVE</sequence>
<dbReference type="Proteomes" id="UP000005850">
    <property type="component" value="Chromosome"/>
</dbReference>
<dbReference type="STRING" id="1042163.BRLA_c031150"/>
<keyword evidence="2" id="KW-1185">Reference proteome</keyword>
<dbReference type="HOGENOM" id="CLU_2663912_0_0_9"/>
<organism evidence="1 2">
    <name type="scientific">Brevibacillus laterosporus LMG 15441</name>
    <dbReference type="NCBI Taxonomy" id="1042163"/>
    <lineage>
        <taxon>Bacteria</taxon>
        <taxon>Bacillati</taxon>
        <taxon>Bacillota</taxon>
        <taxon>Bacilli</taxon>
        <taxon>Bacillales</taxon>
        <taxon>Paenibacillaceae</taxon>
        <taxon>Brevibacillus</taxon>
    </lineage>
</organism>
<dbReference type="AlphaFoldDB" id="A0A075R4F8"/>
<dbReference type="RefSeq" id="WP_041752269.1">
    <property type="nucleotide sequence ID" value="NZ_CP007806.1"/>
</dbReference>
<proteinExistence type="predicted"/>
<protein>
    <submittedName>
        <fullName evidence="1">Uncharacterized protein</fullName>
    </submittedName>
</protein>
<evidence type="ECO:0000313" key="1">
    <source>
        <dbReference type="EMBL" id="AIG27427.1"/>
    </source>
</evidence>
<accession>A0A075R4F8</accession>
<gene>
    <name evidence="1" type="ORF">BRLA_c031150</name>
</gene>
<evidence type="ECO:0000313" key="2">
    <source>
        <dbReference type="Proteomes" id="UP000005850"/>
    </source>
</evidence>
<name>A0A075R4F8_BRELA</name>
<reference evidence="1 2" key="1">
    <citation type="journal article" date="2011" name="J. Bacteriol.">
        <title>Genome sequence of Brevibacillus laterosporus LMG 15441, a pathogen of invertebrates.</title>
        <authorList>
            <person name="Djukic M."/>
            <person name="Poehlein A."/>
            <person name="Thurmer A."/>
            <person name="Daniel R."/>
        </authorList>
    </citation>
    <scope>NUCLEOTIDE SEQUENCE [LARGE SCALE GENOMIC DNA]</scope>
    <source>
        <strain evidence="1 2">LMG 15441</strain>
    </source>
</reference>
<dbReference type="KEGG" id="blr:BRLA_c031150"/>
<dbReference type="EMBL" id="CP007806">
    <property type="protein sequence ID" value="AIG27427.1"/>
    <property type="molecule type" value="Genomic_DNA"/>
</dbReference>